<dbReference type="InterPro" id="IPR014031">
    <property type="entry name" value="Ketoacyl_synth_C"/>
</dbReference>
<keyword evidence="6" id="KW-0511">Multifunctional enzyme</keyword>
<dbReference type="Gene3D" id="1.10.1200.10">
    <property type="entry name" value="ACP-like"/>
    <property type="match status" value="1"/>
</dbReference>
<feature type="region of interest" description="C-terminal hotdog fold" evidence="7">
    <location>
        <begin position="1475"/>
        <end position="1626"/>
    </location>
</feature>
<dbReference type="SMART" id="SM00825">
    <property type="entry name" value="PKS_KS"/>
    <property type="match status" value="1"/>
</dbReference>
<evidence type="ECO:0000256" key="8">
    <source>
        <dbReference type="SAM" id="MobiDB-lite"/>
    </source>
</evidence>
<dbReference type="InterPro" id="IPR016036">
    <property type="entry name" value="Malonyl_transacylase_ACP-bd"/>
</dbReference>
<evidence type="ECO:0000256" key="7">
    <source>
        <dbReference type="PROSITE-ProRule" id="PRU01363"/>
    </source>
</evidence>
<evidence type="ECO:0000256" key="4">
    <source>
        <dbReference type="ARBA" id="ARBA00022603"/>
    </source>
</evidence>
<feature type="domain" description="PKS/mFAS DH" evidence="11">
    <location>
        <begin position="1312"/>
        <end position="1626"/>
    </location>
</feature>
<dbReference type="SMART" id="SM00826">
    <property type="entry name" value="PKS_DH"/>
    <property type="match status" value="1"/>
</dbReference>
<dbReference type="GO" id="GO:0006633">
    <property type="term" value="P:fatty acid biosynthetic process"/>
    <property type="evidence" value="ECO:0007669"/>
    <property type="project" value="InterPro"/>
</dbReference>
<dbReference type="SUPFAM" id="SSF55048">
    <property type="entry name" value="Probable ACP-binding domain of malonyl-CoA ACP transacylase"/>
    <property type="match status" value="1"/>
</dbReference>
<dbReference type="InterPro" id="IPR020807">
    <property type="entry name" value="PKS_DH"/>
</dbReference>
<dbReference type="PROSITE" id="PS52004">
    <property type="entry name" value="KS3_2"/>
    <property type="match status" value="1"/>
</dbReference>
<dbReference type="Pfam" id="PF08242">
    <property type="entry name" value="Methyltransf_12"/>
    <property type="match status" value="1"/>
</dbReference>
<dbReference type="InterPro" id="IPR029063">
    <property type="entry name" value="SAM-dependent_MTases_sf"/>
</dbReference>
<dbReference type="PROSITE" id="PS50075">
    <property type="entry name" value="CARRIER"/>
    <property type="match status" value="1"/>
</dbReference>
<evidence type="ECO:0000259" key="9">
    <source>
        <dbReference type="PROSITE" id="PS50075"/>
    </source>
</evidence>
<dbReference type="InterPro" id="IPR036736">
    <property type="entry name" value="ACP-like_sf"/>
</dbReference>
<evidence type="ECO:0000256" key="5">
    <source>
        <dbReference type="ARBA" id="ARBA00022679"/>
    </source>
</evidence>
<feature type="domain" description="Carrier" evidence="9">
    <location>
        <begin position="1665"/>
        <end position="1742"/>
    </location>
</feature>
<dbReference type="PROSITE" id="PS52019">
    <property type="entry name" value="PKS_MFAS_DH"/>
    <property type="match status" value="1"/>
</dbReference>
<dbReference type="GO" id="GO:0004315">
    <property type="term" value="F:3-oxoacyl-[acyl-carrier-protein] synthase activity"/>
    <property type="evidence" value="ECO:0007669"/>
    <property type="project" value="InterPro"/>
</dbReference>
<evidence type="ECO:0000256" key="3">
    <source>
        <dbReference type="ARBA" id="ARBA00022553"/>
    </source>
</evidence>
<comment type="caution">
    <text evidence="12">The sequence shown here is derived from an EMBL/GenBank/DDBJ whole genome shotgun (WGS) entry which is preliminary data.</text>
</comment>
<dbReference type="Pfam" id="PF16073">
    <property type="entry name" value="SAT"/>
    <property type="match status" value="1"/>
</dbReference>
<dbReference type="GO" id="GO:0008236">
    <property type="term" value="F:serine-type peptidase activity"/>
    <property type="evidence" value="ECO:0007669"/>
    <property type="project" value="InterPro"/>
</dbReference>
<dbReference type="SUPFAM" id="SSF53901">
    <property type="entry name" value="Thiolase-like"/>
    <property type="match status" value="1"/>
</dbReference>
<proteinExistence type="predicted"/>
<feature type="compositionally biased region" description="Polar residues" evidence="8">
    <location>
        <begin position="1648"/>
        <end position="1669"/>
    </location>
</feature>
<dbReference type="InterPro" id="IPR032088">
    <property type="entry name" value="SAT"/>
</dbReference>
<evidence type="ECO:0000256" key="1">
    <source>
        <dbReference type="ARBA" id="ARBA00004721"/>
    </source>
</evidence>
<dbReference type="Pfam" id="PF07859">
    <property type="entry name" value="Abhydrolase_3"/>
    <property type="match status" value="1"/>
</dbReference>
<dbReference type="GO" id="GO:0032259">
    <property type="term" value="P:methylation"/>
    <property type="evidence" value="ECO:0007669"/>
    <property type="project" value="UniProtKB-KW"/>
</dbReference>
<dbReference type="Gene3D" id="3.30.70.3290">
    <property type="match status" value="1"/>
</dbReference>
<dbReference type="Gene3D" id="3.40.50.150">
    <property type="entry name" value="Vaccinia Virus protein VP39"/>
    <property type="match status" value="1"/>
</dbReference>
<feature type="compositionally biased region" description="Polar residues" evidence="8">
    <location>
        <begin position="1751"/>
        <end position="1767"/>
    </location>
</feature>
<evidence type="ECO:0000256" key="2">
    <source>
        <dbReference type="ARBA" id="ARBA00022450"/>
    </source>
</evidence>
<feature type="region of interest" description="Disordered" evidence="8">
    <location>
        <begin position="1628"/>
        <end position="1669"/>
    </location>
</feature>
<dbReference type="Pfam" id="PF00109">
    <property type="entry name" value="ketoacyl-synt"/>
    <property type="match status" value="1"/>
</dbReference>
<dbReference type="PANTHER" id="PTHR43775">
    <property type="entry name" value="FATTY ACID SYNTHASE"/>
    <property type="match status" value="1"/>
</dbReference>
<gene>
    <name evidence="12" type="ORF">CSOJ01_08627</name>
</gene>
<dbReference type="Gene3D" id="3.10.129.110">
    <property type="entry name" value="Polyketide synthase dehydratase"/>
    <property type="match status" value="1"/>
</dbReference>
<feature type="active site" description="Proton donor; for dehydratase activity" evidence="7">
    <location>
        <position position="1536"/>
    </location>
</feature>
<dbReference type="InterPro" id="IPR050091">
    <property type="entry name" value="PKS_NRPS_Biosynth_Enz"/>
</dbReference>
<keyword evidence="3" id="KW-0597">Phosphoprotein</keyword>
<dbReference type="PROSITE" id="PS00012">
    <property type="entry name" value="PHOSPHOPANTETHEINE"/>
    <property type="match status" value="1"/>
</dbReference>
<dbReference type="Pfam" id="PF16197">
    <property type="entry name" value="KAsynt_C_assoc"/>
    <property type="match status" value="1"/>
</dbReference>
<evidence type="ECO:0000313" key="12">
    <source>
        <dbReference type="EMBL" id="KAF6806725.1"/>
    </source>
</evidence>
<dbReference type="SUPFAM" id="SSF47336">
    <property type="entry name" value="ACP-like"/>
    <property type="match status" value="1"/>
</dbReference>
<dbReference type="SUPFAM" id="SSF53335">
    <property type="entry name" value="S-adenosyl-L-methionine-dependent methyltransferases"/>
    <property type="match status" value="1"/>
</dbReference>
<evidence type="ECO:0000256" key="6">
    <source>
        <dbReference type="ARBA" id="ARBA00023268"/>
    </source>
</evidence>
<evidence type="ECO:0000259" key="10">
    <source>
        <dbReference type="PROSITE" id="PS52004"/>
    </source>
</evidence>
<dbReference type="PROSITE" id="PS00606">
    <property type="entry name" value="KS3_1"/>
    <property type="match status" value="1"/>
</dbReference>
<dbReference type="GO" id="GO:0044550">
    <property type="term" value="P:secondary metabolite biosynthetic process"/>
    <property type="evidence" value="ECO:0007669"/>
    <property type="project" value="TreeGrafter"/>
</dbReference>
<dbReference type="Pfam" id="PF00698">
    <property type="entry name" value="Acyl_transf_1"/>
    <property type="match status" value="1"/>
</dbReference>
<dbReference type="InterPro" id="IPR006162">
    <property type="entry name" value="Ppantetheine_attach_site"/>
</dbReference>
<dbReference type="InterPro" id="IPR016039">
    <property type="entry name" value="Thiolase-like"/>
</dbReference>
<feature type="region of interest" description="Disordered" evidence="8">
    <location>
        <begin position="369"/>
        <end position="390"/>
    </location>
</feature>
<reference evidence="12 13" key="1">
    <citation type="journal article" date="2020" name="Phytopathology">
        <title>Genome Sequence Resources of Colletotrichum truncatum, C. plurivorum, C. musicola, and C. sojae: Four Species Pathogenic to Soybean (Glycine max).</title>
        <authorList>
            <person name="Rogerio F."/>
            <person name="Boufleur T.R."/>
            <person name="Ciampi-Guillardi M."/>
            <person name="Sukno S.A."/>
            <person name="Thon M.R."/>
            <person name="Massola Junior N.S."/>
            <person name="Baroncelli R."/>
        </authorList>
    </citation>
    <scope>NUCLEOTIDE SEQUENCE [LARGE SCALE GENOMIC DNA]</scope>
    <source>
        <strain evidence="12 13">LFN0009</strain>
    </source>
</reference>
<dbReference type="SMART" id="SM00827">
    <property type="entry name" value="PKS_AT"/>
    <property type="match status" value="1"/>
</dbReference>
<evidence type="ECO:0000259" key="11">
    <source>
        <dbReference type="PROSITE" id="PS52019"/>
    </source>
</evidence>
<dbReference type="InterPro" id="IPR032821">
    <property type="entry name" value="PKS_assoc"/>
</dbReference>
<dbReference type="InterPro" id="IPR001227">
    <property type="entry name" value="Ac_transferase_dom_sf"/>
</dbReference>
<dbReference type="GO" id="GO:0008168">
    <property type="term" value="F:methyltransferase activity"/>
    <property type="evidence" value="ECO:0007669"/>
    <property type="project" value="UniProtKB-KW"/>
</dbReference>
<accession>A0A8H6J554</accession>
<dbReference type="InterPro" id="IPR018201">
    <property type="entry name" value="Ketoacyl_synth_AS"/>
</dbReference>
<dbReference type="InterPro" id="IPR020841">
    <property type="entry name" value="PKS_Beta-ketoAc_synthase_dom"/>
</dbReference>
<dbReference type="InterPro" id="IPR013217">
    <property type="entry name" value="Methyltransf_12"/>
</dbReference>
<dbReference type="InterPro" id="IPR016035">
    <property type="entry name" value="Acyl_Trfase/lysoPLipase"/>
</dbReference>
<dbReference type="SMART" id="SM00823">
    <property type="entry name" value="PKS_PP"/>
    <property type="match status" value="1"/>
</dbReference>
<dbReference type="InterPro" id="IPR041068">
    <property type="entry name" value="HTH_51"/>
</dbReference>
<keyword evidence="5" id="KW-0808">Transferase</keyword>
<feature type="region of interest" description="N-terminal hotdog fold" evidence="7">
    <location>
        <begin position="1312"/>
        <end position="1448"/>
    </location>
</feature>
<feature type="domain" description="Ketosynthase family 3 (KS3)" evidence="10">
    <location>
        <begin position="416"/>
        <end position="832"/>
    </location>
</feature>
<dbReference type="InterPro" id="IPR014030">
    <property type="entry name" value="Ketoacyl_synth_N"/>
</dbReference>
<dbReference type="Pfam" id="PF18558">
    <property type="entry name" value="HTH_51"/>
    <property type="match status" value="1"/>
</dbReference>
<feature type="active site" description="Proton acceptor; for dehydratase activity" evidence="7">
    <location>
        <position position="1345"/>
    </location>
</feature>
<dbReference type="Pfam" id="PF00550">
    <property type="entry name" value="PP-binding"/>
    <property type="match status" value="1"/>
</dbReference>
<dbReference type="GO" id="GO:0031177">
    <property type="term" value="F:phosphopantetheine binding"/>
    <property type="evidence" value="ECO:0007669"/>
    <property type="project" value="InterPro"/>
</dbReference>
<dbReference type="SUPFAM" id="SSF53474">
    <property type="entry name" value="alpha/beta-Hydrolases"/>
    <property type="match status" value="1"/>
</dbReference>
<protein>
    <submittedName>
        <fullName evidence="12">Iterative polyketide synthase CazM 3</fullName>
    </submittedName>
</protein>
<comment type="pathway">
    <text evidence="1">Secondary metabolite biosynthesis; terpenoid biosynthesis.</text>
</comment>
<dbReference type="InterPro" id="IPR001375">
    <property type="entry name" value="Peptidase_S9_cat"/>
</dbReference>
<dbReference type="InterPro" id="IPR029058">
    <property type="entry name" value="AB_hydrolase_fold"/>
</dbReference>
<dbReference type="InterPro" id="IPR013094">
    <property type="entry name" value="AB_hydrolase_3"/>
</dbReference>
<dbReference type="InterPro" id="IPR009081">
    <property type="entry name" value="PP-bd_ACP"/>
</dbReference>
<keyword evidence="2" id="KW-0596">Phosphopantetheine</keyword>
<dbReference type="InterPro" id="IPR049900">
    <property type="entry name" value="PKS_mFAS_DH"/>
</dbReference>
<name>A0A8H6J554_9PEZI</name>
<dbReference type="Gene3D" id="3.40.366.10">
    <property type="entry name" value="Malonyl-Coenzyme A Acyl Carrier Protein, domain 2"/>
    <property type="match status" value="3"/>
</dbReference>
<dbReference type="Pfam" id="PF00326">
    <property type="entry name" value="Peptidase_S9"/>
    <property type="match status" value="1"/>
</dbReference>
<dbReference type="PANTHER" id="PTHR43775:SF21">
    <property type="entry name" value="NON-REDUCING POLYKETIDE SYNTHASE AUSA-RELATED"/>
    <property type="match status" value="1"/>
</dbReference>
<dbReference type="GO" id="GO:0004312">
    <property type="term" value="F:fatty acid synthase activity"/>
    <property type="evidence" value="ECO:0007669"/>
    <property type="project" value="TreeGrafter"/>
</dbReference>
<feature type="region of interest" description="Disordered" evidence="8">
    <location>
        <begin position="1745"/>
        <end position="1767"/>
    </location>
</feature>
<dbReference type="GO" id="GO:0006508">
    <property type="term" value="P:proteolysis"/>
    <property type="evidence" value="ECO:0007669"/>
    <property type="project" value="InterPro"/>
</dbReference>
<dbReference type="InterPro" id="IPR042104">
    <property type="entry name" value="PKS_dehydratase_sf"/>
</dbReference>
<dbReference type="InterPro" id="IPR014043">
    <property type="entry name" value="Acyl_transferase_dom"/>
</dbReference>
<dbReference type="Gene3D" id="3.40.50.1820">
    <property type="entry name" value="alpha/beta hydrolase"/>
    <property type="match status" value="1"/>
</dbReference>
<keyword evidence="13" id="KW-1185">Reference proteome</keyword>
<dbReference type="Pfam" id="PF02801">
    <property type="entry name" value="Ketoacyl-synt_C"/>
    <property type="match status" value="1"/>
</dbReference>
<dbReference type="CDD" id="cd00833">
    <property type="entry name" value="PKS"/>
    <property type="match status" value="1"/>
</dbReference>
<dbReference type="SUPFAM" id="SSF52151">
    <property type="entry name" value="FabD/lysophospholipase-like"/>
    <property type="match status" value="2"/>
</dbReference>
<dbReference type="EMBL" id="WIGN01000152">
    <property type="protein sequence ID" value="KAF6806725.1"/>
    <property type="molecule type" value="Genomic_DNA"/>
</dbReference>
<sequence>MGPSRKDTNGIFPSLLIFGPQAQPSCNDLMELRKRLTADERLLKLTDAVRGLPAFWPRLVSLDPGLTKFPGDSILRHFDNWVVHDTPLPYRISELPNTLALIINFLFQMTQYISLLEQTDEHDAQRLMTVHLKKAGAQGFCVGFLSAVAVATSRSEKELLETAVRALRLAVCIGAYVDQNWSQTEPACIAVRGRRHEMNTQAHLEEVIKKFSQVKNPTILDITSFTITSSSSHIAQLKQALSDAGFLVQDLRALGRFHSTSYTSVVDKLVDFFKNAPDLRFPDSGQLQIPVRSATDGNLIRNGDLVRHVLENTLLKPVQWYRTLSLATAALPSSHNAVALAGISNHLPASLQVNPDLRVWDLRCSSGKTSRKAEGLHTPPDTPPGNDETGAWLNLETAVGRSSKEQTQSSSYEFPPHSVAVVGMAGRFPGANSVDELWDVLSTGRSMAGSVPDRVGLDQLKEDTSKSKWWGNFLDDPDSFDHKFFGKSSREAAICDPQQRKLLEVVYEALESSGNLGPDARADRTDYGCYVGAVMNNYVNNISCHPPSAYATTGTGRAFLSGTVSHFFGWTGPAVTIDTACSSSLVAIHMACRAIASGECSRAVAGGTNVVTSPHDYRDLKAAGFLSPTGQCKPFDADADGYCRGEAVAVVVLKELTAAIEENDHILGVIVGSTTSQNRKAGPIVVPNAKSQADLMRKATGTAGLSPEDISYVEAHGTGTSVGDPIEASSIREAFGGASRAEPLRFASIKGNIGHAEAASGAAGLIKALLMMQHGQVPPQASFRYMNPAIPDLAPDGMEIPHELMPWNPPKRIACINNYGAAGSNSVVILHEPPRGEVDRKDTTRDVVASSRWPLILSAATRSSLSSYTQRLLEWMREAESPKVPDILFNLAQRANHSLDTVLSTTVSNDDELKSVLSQVAAGDGPVMARSSPQPVILVFGGQDNRFVGLSKAAYETFDVLRHHLDECHRLSLSMGLEGLYPAVFQRTPVEDLITLHVALFAVQYACAKAWIDCGLEVTAAVGHSFGQITALCVSGVLSLADTLKLVVGRARLVKEQWGPESGAMLALQADIREVQTILDRYRDQVDYVEIACFNGPRNHVVVGSSASIQRLEELISSDEQLPPSVRYQRVAITNGFHSKYTAMLLPGLAELSNELDWKQPTIHLEVCTETEASQAPSSDLIVEQTRRPVFFQQAVERLCKKYPQATWLEAGRGPSAVQLAKACTLSGEMNIFLSPQLTMSSAADSLVDVTVKLWKGGHSVQFWPFHRSQRWQYRHLSLPPYQFQKTRHWLPYIRAEADKPDASPASEDYAPPEFLALVRGDRSTQAVFRISPSSERFQTLLAGHVMCGNAVMPASAYIEVASRAALFLQGDLQATSWTPKVEDLDMKAPIGLGQDKDLPQITITLVHLNGPAPSWSFSINVESRAKDGQVESRETTTGLVRLHGRNDAQAAQELRRFDALIGSRRREEIKNNQDAEAMHGKHIYRAFDRVVEYSDLFKGIKSIICVGVEAAGTVRYSPDEKAPADQRLADAPMVDSFMQLGGFMANYFNESAPPDCLFVCHHIQRAHFGPSFSPDAREWHVFATIAAVDEDNLSADVYVSEARGGKTVFVALGMEFTKISRSSAARMISGSSRGSETARVSDVGEVPSTSVNRELSAATSPKQGNSTSKRSEILRIVASIADVPESNLTGGESLADIGIDSLGATELVGDMTSALDVTIDLSTLLLFPDINAIIAHIDGQLGIQPGEPDTSASQDQASNPQAVTTSKASSKSQTIFKSVASALPTIASFQDSFNGVRLTYDDIGRETHALDYWSDIHPGDARLVVAYVVEAFAKLGCDLQRPGPGVRVPDLTGVLIRHQKLVRQLYRCLEDGGIIKLSDDGTFTRTSKVLDQTPGDQIFRQIIDKHPLNAPIRHLLHAVGPHLAACLAGEHDALQILFGDRANKKRLDDLYRDWPMLVTATRLLSDLLLRAFRDSSGRGPFRILEIGGGTGGTTRHLVDLLRSSGLPFEYHFTDISASLVQKAKTSFAAISEMSFGVLDIEQDPPDDFLEAFHVVVSTNCIHATRDIQHSLSNVRKVVREDGAVALIEMTPVRPLYVFDIIVGLLEGWWLFEDSRSHALADVGRWEQAMTGAGFGEVLWSSGDSVEANTVRVICGFPKARSKCNALEVKKAEDTASTGVSVQEVVYKMVGSQEIHADIYCPLKADASRKMPVALMIHGGSHIIFSRKDIRPPQTRIMLDMGLLPVSLDHRLCPETRLVEGPMVDVCDALEWARTELPAIDLINPNIRPDPDNIVVVGWSSGGQLALSTGWMAPERGLKPPNAVLAFYCPTDYEDKWWRHPIQPIGAEDCGEVYDVLEAVQDEPITNYGAIGAWEPLSDPRIRSDPRARIVLHINWKAQTLPVVIGGLPSKAQASSNCACVTDWNSLPQPSVEEIQRCSPLAQVRAGNYATPTFLVHGTADDLIPWQQSARTMEEMKARNIEARLVLVPNGPHVCDASHDVESPGWQAVLEAYQWLGGQIFTER</sequence>
<organism evidence="12 13">
    <name type="scientific">Colletotrichum sojae</name>
    <dbReference type="NCBI Taxonomy" id="2175907"/>
    <lineage>
        <taxon>Eukaryota</taxon>
        <taxon>Fungi</taxon>
        <taxon>Dikarya</taxon>
        <taxon>Ascomycota</taxon>
        <taxon>Pezizomycotina</taxon>
        <taxon>Sordariomycetes</taxon>
        <taxon>Hypocreomycetidae</taxon>
        <taxon>Glomerellales</taxon>
        <taxon>Glomerellaceae</taxon>
        <taxon>Colletotrichum</taxon>
        <taxon>Colletotrichum orchidearum species complex</taxon>
    </lineage>
</organism>
<dbReference type="Gene3D" id="3.40.47.10">
    <property type="match status" value="1"/>
</dbReference>
<dbReference type="Proteomes" id="UP000652219">
    <property type="component" value="Unassembled WGS sequence"/>
</dbReference>
<dbReference type="InterPro" id="IPR020806">
    <property type="entry name" value="PKS_PP-bd"/>
</dbReference>
<evidence type="ECO:0000313" key="13">
    <source>
        <dbReference type="Proteomes" id="UP000652219"/>
    </source>
</evidence>
<keyword evidence="4" id="KW-0489">Methyltransferase</keyword>